<dbReference type="STRING" id="1664694.A0A0N1H856"/>
<dbReference type="PROSITE" id="PS51873">
    <property type="entry name" value="TRIAD"/>
    <property type="match status" value="1"/>
</dbReference>
<dbReference type="GO" id="GO:0016740">
    <property type="term" value="F:transferase activity"/>
    <property type="evidence" value="ECO:0007669"/>
    <property type="project" value="UniProtKB-KW"/>
</dbReference>
<evidence type="ECO:0000313" key="12">
    <source>
        <dbReference type="Proteomes" id="UP000038010"/>
    </source>
</evidence>
<evidence type="ECO:0000256" key="5">
    <source>
        <dbReference type="ARBA" id="ARBA00022771"/>
    </source>
</evidence>
<evidence type="ECO:0000256" key="7">
    <source>
        <dbReference type="ARBA" id="ARBA00022833"/>
    </source>
</evidence>
<evidence type="ECO:0000256" key="3">
    <source>
        <dbReference type="ARBA" id="ARBA00022723"/>
    </source>
</evidence>
<feature type="domain" description="RING-type" evidence="10">
    <location>
        <begin position="272"/>
        <end position="574"/>
    </location>
</feature>
<name>A0A0N1H856_9EURO</name>
<keyword evidence="3" id="KW-0479">Metal-binding</keyword>
<evidence type="ECO:0000256" key="9">
    <source>
        <dbReference type="SAM" id="Phobius"/>
    </source>
</evidence>
<evidence type="ECO:0000256" key="4">
    <source>
        <dbReference type="ARBA" id="ARBA00022737"/>
    </source>
</evidence>
<keyword evidence="4" id="KW-0677">Repeat</keyword>
<comment type="caution">
    <text evidence="11">The sequence shown here is derived from an EMBL/GenBank/DDBJ whole genome shotgun (WGS) entry which is preliminary data.</text>
</comment>
<dbReference type="InterPro" id="IPR047544">
    <property type="entry name" value="RING-HC_RBR_RNF216"/>
</dbReference>
<evidence type="ECO:0000256" key="1">
    <source>
        <dbReference type="ARBA" id="ARBA00004906"/>
    </source>
</evidence>
<gene>
    <name evidence="11" type="ORF">AB675_2197</name>
</gene>
<feature type="compositionally biased region" description="Polar residues" evidence="8">
    <location>
        <begin position="1"/>
        <end position="16"/>
    </location>
</feature>
<evidence type="ECO:0000313" key="11">
    <source>
        <dbReference type="EMBL" id="KPI42942.1"/>
    </source>
</evidence>
<dbReference type="InterPro" id="IPR044066">
    <property type="entry name" value="TRIAD_supradom"/>
</dbReference>
<dbReference type="AlphaFoldDB" id="A0A0N1H856"/>
<dbReference type="RefSeq" id="XP_018002905.1">
    <property type="nucleotide sequence ID" value="XM_018142148.1"/>
</dbReference>
<dbReference type="InterPro" id="IPR051628">
    <property type="entry name" value="LUBAC_E3_Ligases"/>
</dbReference>
<dbReference type="CDD" id="cd14279">
    <property type="entry name" value="CUE"/>
    <property type="match status" value="1"/>
</dbReference>
<feature type="transmembrane region" description="Helical" evidence="9">
    <location>
        <begin position="411"/>
        <end position="435"/>
    </location>
</feature>
<sequence length="652" mass="72592">MWLNTVTSKRSRNPSSVPHPPLQRSRSSNTLPSRSSSPSSILAETLRKNAFRPKKSPPPTEEDAQTTSLNKDLHTLADVFPDIKVEVFRELLRRFDGDSRVQICTEQLYKFKGEWAGGRVENPPREPGKAIPAEELFRSSSYISASTKALMLEFRSSSKSSVDAVLAEVNYSYSRARPILLDIANKSKWAMFKQAIGWKQKRNLGDAPAVLFERVVDGKPQQLIATESAQLDQELESIYVRAEQQRQHEVTESADHVLAAEINHEEAVEAAALFECQVCYNDVPFEDVTCCSTGDHDVCLDCVRRTLHEAIFGQGWHRSIDVEYGTLKCLSTAGCTGRIPTFLVQRAILTQPSGLTTWATFESRLFEANIQSTNVELVRCPFCNYAEVDRRLDTAAARSLRWSLRKPAVPAFALLLLLAFLPALVIFLGPLLFLFPSWSQRLFYDALAQVALQNRRSKFTCLSPACARPSCLTCSKAWHDPHICHEPLIVSLRTSVEAARTAAIKRVCPRCGTAFVKSSGCNKLTCVCGYSMCYLCRANIGKAGAAGNAEGAAGYRHFCEHFRPTAGKKCTECEKCDLYREEDEDEAVRQAGEKAEQDWRHREGMVGVKGLEGAVGNIGGAGGWWHEFLRGQWTVQGIVNWSVGRCVIVEEV</sequence>
<dbReference type="InterPro" id="IPR047546">
    <property type="entry name" value="Rcat_RBR_RNF216"/>
</dbReference>
<organism evidence="11 12">
    <name type="scientific">Cyphellophora attinorum</name>
    <dbReference type="NCBI Taxonomy" id="1664694"/>
    <lineage>
        <taxon>Eukaryota</taxon>
        <taxon>Fungi</taxon>
        <taxon>Dikarya</taxon>
        <taxon>Ascomycota</taxon>
        <taxon>Pezizomycotina</taxon>
        <taxon>Eurotiomycetes</taxon>
        <taxon>Chaetothyriomycetidae</taxon>
        <taxon>Chaetothyriales</taxon>
        <taxon>Cyphellophoraceae</taxon>
        <taxon>Cyphellophora</taxon>
    </lineage>
</organism>
<evidence type="ECO:0000256" key="6">
    <source>
        <dbReference type="ARBA" id="ARBA00022786"/>
    </source>
</evidence>
<protein>
    <submittedName>
        <fullName evidence="11">E3 ubiquitin-protein ligase</fullName>
    </submittedName>
</protein>
<keyword evidence="9" id="KW-0472">Membrane</keyword>
<dbReference type="Proteomes" id="UP000038010">
    <property type="component" value="Unassembled WGS sequence"/>
</dbReference>
<dbReference type="Pfam" id="PF26200">
    <property type="entry name" value="Rcat_RNF216"/>
    <property type="match status" value="1"/>
</dbReference>
<dbReference type="PANTHER" id="PTHR22770">
    <property type="entry name" value="UBIQUITIN CONJUGATING ENZYME 7 INTERACTING PROTEIN-RELATED"/>
    <property type="match status" value="1"/>
</dbReference>
<dbReference type="Gene3D" id="1.20.120.1750">
    <property type="match status" value="1"/>
</dbReference>
<keyword evidence="7" id="KW-0862">Zinc</keyword>
<dbReference type="Pfam" id="PF26191">
    <property type="entry name" value="RING-HC_RBR_RNF216"/>
    <property type="match status" value="1"/>
</dbReference>
<dbReference type="CDD" id="cd16630">
    <property type="entry name" value="RING-HC_RBR_RNF216"/>
    <property type="match status" value="1"/>
</dbReference>
<dbReference type="GO" id="GO:0008270">
    <property type="term" value="F:zinc ion binding"/>
    <property type="evidence" value="ECO:0007669"/>
    <property type="project" value="UniProtKB-KW"/>
</dbReference>
<accession>A0A0N1H856</accession>
<dbReference type="VEuPathDB" id="FungiDB:AB675_2197"/>
<dbReference type="PANTHER" id="PTHR22770:SF42">
    <property type="entry name" value="FINGER PROTEIN (ZIN), PUTATIVE (AFU_ORTHOLOGUE AFUA_4G03910)-RELATED"/>
    <property type="match status" value="1"/>
</dbReference>
<keyword evidence="2" id="KW-0808">Transferase</keyword>
<reference evidence="11 12" key="1">
    <citation type="submission" date="2015-06" db="EMBL/GenBank/DDBJ databases">
        <title>Draft genome of the ant-associated black yeast Phialophora attae CBS 131958.</title>
        <authorList>
            <person name="Moreno L.F."/>
            <person name="Stielow B.J."/>
            <person name="de Hoog S."/>
            <person name="Vicente V.A."/>
            <person name="Weiss V.A."/>
            <person name="de Vries M."/>
            <person name="Cruz L.M."/>
            <person name="Souza E.M."/>
        </authorList>
    </citation>
    <scope>NUCLEOTIDE SEQUENCE [LARGE SCALE GENOMIC DNA]</scope>
    <source>
        <strain evidence="11 12">CBS 131958</strain>
    </source>
</reference>
<dbReference type="OrthoDB" id="10009520at2759"/>
<dbReference type="EMBL" id="LFJN01000006">
    <property type="protein sequence ID" value="KPI42942.1"/>
    <property type="molecule type" value="Genomic_DNA"/>
</dbReference>
<keyword evidence="9" id="KW-1133">Transmembrane helix</keyword>
<keyword evidence="9" id="KW-0812">Transmembrane</keyword>
<comment type="pathway">
    <text evidence="1">Protein modification; protein ubiquitination.</text>
</comment>
<keyword evidence="12" id="KW-1185">Reference proteome</keyword>
<dbReference type="GeneID" id="28734028"/>
<keyword evidence="5" id="KW-0863">Zinc-finger</keyword>
<feature type="region of interest" description="Disordered" evidence="8">
    <location>
        <begin position="1"/>
        <end position="68"/>
    </location>
</feature>
<evidence type="ECO:0000259" key="10">
    <source>
        <dbReference type="PROSITE" id="PS51873"/>
    </source>
</evidence>
<feature type="compositionally biased region" description="Low complexity" evidence="8">
    <location>
        <begin position="24"/>
        <end position="40"/>
    </location>
</feature>
<dbReference type="CDD" id="cd20353">
    <property type="entry name" value="Rcat_RBR_RNF216"/>
    <property type="match status" value="1"/>
</dbReference>
<evidence type="ECO:0000256" key="8">
    <source>
        <dbReference type="SAM" id="MobiDB-lite"/>
    </source>
</evidence>
<keyword evidence="6" id="KW-0833">Ubl conjugation pathway</keyword>
<proteinExistence type="predicted"/>
<evidence type="ECO:0000256" key="2">
    <source>
        <dbReference type="ARBA" id="ARBA00022679"/>
    </source>
</evidence>
<dbReference type="SUPFAM" id="SSF57850">
    <property type="entry name" value="RING/U-box"/>
    <property type="match status" value="1"/>
</dbReference>